<evidence type="ECO:0000313" key="10">
    <source>
        <dbReference type="Proteomes" id="UP000245207"/>
    </source>
</evidence>
<evidence type="ECO:0000256" key="5">
    <source>
        <dbReference type="ARBA" id="ARBA00022723"/>
    </source>
</evidence>
<dbReference type="SUPFAM" id="SSF56784">
    <property type="entry name" value="HAD-like"/>
    <property type="match status" value="1"/>
</dbReference>
<accession>A0A2U1N3N3</accession>
<evidence type="ECO:0000256" key="7">
    <source>
        <dbReference type="ARBA" id="ARBA00022842"/>
    </source>
</evidence>
<keyword evidence="10" id="KW-1185">Reference proteome</keyword>
<dbReference type="Proteomes" id="UP000245207">
    <property type="component" value="Unassembled WGS sequence"/>
</dbReference>
<evidence type="ECO:0000256" key="4">
    <source>
        <dbReference type="ARBA" id="ARBA00022605"/>
    </source>
</evidence>
<dbReference type="GO" id="GO:0006564">
    <property type="term" value="P:L-serine biosynthetic process"/>
    <property type="evidence" value="ECO:0007669"/>
    <property type="project" value="UniProtKB-KW"/>
</dbReference>
<evidence type="ECO:0000313" key="9">
    <source>
        <dbReference type="EMBL" id="PWA68111.1"/>
    </source>
</evidence>
<comment type="cofactor">
    <cofactor evidence="1">
        <name>Mg(2+)</name>
        <dbReference type="ChEBI" id="CHEBI:18420"/>
    </cofactor>
</comment>
<protein>
    <recommendedName>
        <fullName evidence="3">phosphoserine phosphatase</fullName>
        <ecNumber evidence="3">3.1.3.3</ecNumber>
    </recommendedName>
</protein>
<dbReference type="EMBL" id="PKPP01003704">
    <property type="protein sequence ID" value="PWA68111.1"/>
    <property type="molecule type" value="Genomic_DNA"/>
</dbReference>
<dbReference type="Gene3D" id="3.40.50.1000">
    <property type="entry name" value="HAD superfamily/HAD-like"/>
    <property type="match status" value="1"/>
</dbReference>
<dbReference type="GO" id="GO:0000287">
    <property type="term" value="F:magnesium ion binding"/>
    <property type="evidence" value="ECO:0007669"/>
    <property type="project" value="TreeGrafter"/>
</dbReference>
<keyword evidence="8" id="KW-0718">Serine biosynthesis</keyword>
<dbReference type="InterPro" id="IPR036412">
    <property type="entry name" value="HAD-like_sf"/>
</dbReference>
<keyword evidence="7" id="KW-0460">Magnesium</keyword>
<evidence type="ECO:0000256" key="6">
    <source>
        <dbReference type="ARBA" id="ARBA00022801"/>
    </source>
</evidence>
<dbReference type="PANTHER" id="PTHR43344:SF2">
    <property type="entry name" value="PHOSPHOSERINE PHOSPHATASE"/>
    <property type="match status" value="1"/>
</dbReference>
<dbReference type="PANTHER" id="PTHR43344">
    <property type="entry name" value="PHOSPHOSERINE PHOSPHATASE"/>
    <property type="match status" value="1"/>
</dbReference>
<organism evidence="9 10">
    <name type="scientific">Artemisia annua</name>
    <name type="common">Sweet wormwood</name>
    <dbReference type="NCBI Taxonomy" id="35608"/>
    <lineage>
        <taxon>Eukaryota</taxon>
        <taxon>Viridiplantae</taxon>
        <taxon>Streptophyta</taxon>
        <taxon>Embryophyta</taxon>
        <taxon>Tracheophyta</taxon>
        <taxon>Spermatophyta</taxon>
        <taxon>Magnoliopsida</taxon>
        <taxon>eudicotyledons</taxon>
        <taxon>Gunneridae</taxon>
        <taxon>Pentapetalae</taxon>
        <taxon>asterids</taxon>
        <taxon>campanulids</taxon>
        <taxon>Asterales</taxon>
        <taxon>Asteraceae</taxon>
        <taxon>Asteroideae</taxon>
        <taxon>Anthemideae</taxon>
        <taxon>Artemisiinae</taxon>
        <taxon>Artemisia</taxon>
    </lineage>
</organism>
<dbReference type="InterPro" id="IPR023214">
    <property type="entry name" value="HAD_sf"/>
</dbReference>
<dbReference type="AlphaFoldDB" id="A0A2U1N3N3"/>
<keyword evidence="6" id="KW-0378">Hydrolase</keyword>
<reference evidence="9 10" key="1">
    <citation type="journal article" date="2018" name="Mol. Plant">
        <title>The genome of Artemisia annua provides insight into the evolution of Asteraceae family and artemisinin biosynthesis.</title>
        <authorList>
            <person name="Shen Q."/>
            <person name="Zhang L."/>
            <person name="Liao Z."/>
            <person name="Wang S."/>
            <person name="Yan T."/>
            <person name="Shi P."/>
            <person name="Liu M."/>
            <person name="Fu X."/>
            <person name="Pan Q."/>
            <person name="Wang Y."/>
            <person name="Lv Z."/>
            <person name="Lu X."/>
            <person name="Zhang F."/>
            <person name="Jiang W."/>
            <person name="Ma Y."/>
            <person name="Chen M."/>
            <person name="Hao X."/>
            <person name="Li L."/>
            <person name="Tang Y."/>
            <person name="Lv G."/>
            <person name="Zhou Y."/>
            <person name="Sun X."/>
            <person name="Brodelius P.E."/>
            <person name="Rose J.K.C."/>
            <person name="Tang K."/>
        </authorList>
    </citation>
    <scope>NUCLEOTIDE SEQUENCE [LARGE SCALE GENOMIC DNA]</scope>
    <source>
        <strain evidence="10">cv. Huhao1</strain>
        <tissue evidence="9">Leaf</tissue>
    </source>
</reference>
<proteinExistence type="predicted"/>
<evidence type="ECO:0000256" key="1">
    <source>
        <dbReference type="ARBA" id="ARBA00001946"/>
    </source>
</evidence>
<dbReference type="InterPro" id="IPR050582">
    <property type="entry name" value="HAD-like_SerB"/>
</dbReference>
<dbReference type="OrthoDB" id="27226at2759"/>
<evidence type="ECO:0000256" key="3">
    <source>
        <dbReference type="ARBA" id="ARBA00012640"/>
    </source>
</evidence>
<comment type="pathway">
    <text evidence="2">Amino-acid biosynthesis; L-serine biosynthesis; L-serine from 3-phospho-D-glycerate: step 3/3.</text>
</comment>
<dbReference type="STRING" id="35608.A0A2U1N3N3"/>
<evidence type="ECO:0000256" key="8">
    <source>
        <dbReference type="ARBA" id="ARBA00023299"/>
    </source>
</evidence>
<dbReference type="GO" id="GO:0009507">
    <property type="term" value="C:chloroplast"/>
    <property type="evidence" value="ECO:0007669"/>
    <property type="project" value="TreeGrafter"/>
</dbReference>
<dbReference type="GO" id="GO:0036424">
    <property type="term" value="F:L-phosphoserine phosphatase activity"/>
    <property type="evidence" value="ECO:0007669"/>
    <property type="project" value="TreeGrafter"/>
</dbReference>
<keyword evidence="4" id="KW-0028">Amino-acid biosynthesis</keyword>
<comment type="caution">
    <text evidence="9">The sequence shown here is derived from an EMBL/GenBank/DDBJ whole genome shotgun (WGS) entry which is preliminary data.</text>
</comment>
<name>A0A2U1N3N3_ARTAN</name>
<evidence type="ECO:0000256" key="2">
    <source>
        <dbReference type="ARBA" id="ARBA00005135"/>
    </source>
</evidence>
<gene>
    <name evidence="9" type="ORF">CTI12_AA303280</name>
</gene>
<keyword evidence="5" id="KW-0479">Metal-binding</keyword>
<sequence>MTKPVALQKVDPVLTMETRCPQHTLMSRDVTGKGKRKMDDILTSTGNGQLFSCCRCLGGHRVAEVVSLCSNHVADANSVFGVIVTAEFGVRASTSCGSIVNNDAALASGTDDSPQVPHTYPSNTYECVSSNTGASGMSSQTKNEHDRMRVLEQVVGRHGFCATECGNTRIIAQRFVTWSMYEFEMAIVLTHLDHILTIGDSGEGPEILACERRDPRERAIVASVPFEKALADILDHFKPSLAGDQDFLEKRPPRLSPGINDLVQKLKERGKKAYLISGGFRQMINVISQKQKNFIWVYQSGGISSQRSAIKHALKNEIMWFLSQIGNVLLEQLLLGLQYIRPVKQLHSDKELLVKTDQEAALDLITLVLKCATEMNSWTLSSRTH</sequence>
<dbReference type="EC" id="3.1.3.3" evidence="3"/>